<gene>
    <name evidence="2" type="ORF">Syun_006080</name>
</gene>
<proteinExistence type="predicted"/>
<feature type="region of interest" description="Disordered" evidence="1">
    <location>
        <begin position="1"/>
        <end position="48"/>
    </location>
</feature>
<comment type="caution">
    <text evidence="2">The sequence shown here is derived from an EMBL/GenBank/DDBJ whole genome shotgun (WGS) entry which is preliminary data.</text>
</comment>
<evidence type="ECO:0000313" key="2">
    <source>
        <dbReference type="EMBL" id="KAK9159739.1"/>
    </source>
</evidence>
<feature type="compositionally biased region" description="Acidic residues" evidence="1">
    <location>
        <begin position="13"/>
        <end position="22"/>
    </location>
</feature>
<accession>A0AAP0KXK9</accession>
<name>A0AAP0KXK9_9MAGN</name>
<feature type="compositionally biased region" description="Basic and acidic residues" evidence="1">
    <location>
        <begin position="23"/>
        <end position="33"/>
    </location>
</feature>
<dbReference type="EMBL" id="JBBNAF010000003">
    <property type="protein sequence ID" value="KAK9159739.1"/>
    <property type="molecule type" value="Genomic_DNA"/>
</dbReference>
<feature type="compositionally biased region" description="Low complexity" evidence="1">
    <location>
        <begin position="1"/>
        <end position="12"/>
    </location>
</feature>
<sequence length="91" mass="10367">MGRYRLGLGSDGNDNDGQGDDGTEARANKEWHKQSMVGSKGWGDNGAYGGVEQGRQWRRGWWLWRREGGWWGKGENKEQRMSLEGLKVKVQ</sequence>
<reference evidence="2 3" key="1">
    <citation type="submission" date="2024-01" db="EMBL/GenBank/DDBJ databases">
        <title>Genome assemblies of Stephania.</title>
        <authorList>
            <person name="Yang L."/>
        </authorList>
    </citation>
    <scope>NUCLEOTIDE SEQUENCE [LARGE SCALE GENOMIC DNA]</scope>
    <source>
        <strain evidence="2">YNDBR</strain>
        <tissue evidence="2">Leaf</tissue>
    </source>
</reference>
<dbReference type="Proteomes" id="UP001420932">
    <property type="component" value="Unassembled WGS sequence"/>
</dbReference>
<protein>
    <submittedName>
        <fullName evidence="2">Uncharacterized protein</fullName>
    </submittedName>
</protein>
<dbReference type="AlphaFoldDB" id="A0AAP0KXK9"/>
<evidence type="ECO:0000313" key="3">
    <source>
        <dbReference type="Proteomes" id="UP001420932"/>
    </source>
</evidence>
<keyword evidence="3" id="KW-1185">Reference proteome</keyword>
<organism evidence="2 3">
    <name type="scientific">Stephania yunnanensis</name>
    <dbReference type="NCBI Taxonomy" id="152371"/>
    <lineage>
        <taxon>Eukaryota</taxon>
        <taxon>Viridiplantae</taxon>
        <taxon>Streptophyta</taxon>
        <taxon>Embryophyta</taxon>
        <taxon>Tracheophyta</taxon>
        <taxon>Spermatophyta</taxon>
        <taxon>Magnoliopsida</taxon>
        <taxon>Ranunculales</taxon>
        <taxon>Menispermaceae</taxon>
        <taxon>Menispermoideae</taxon>
        <taxon>Cissampelideae</taxon>
        <taxon>Stephania</taxon>
    </lineage>
</organism>
<evidence type="ECO:0000256" key="1">
    <source>
        <dbReference type="SAM" id="MobiDB-lite"/>
    </source>
</evidence>